<feature type="transmembrane region" description="Helical" evidence="1">
    <location>
        <begin position="443"/>
        <end position="461"/>
    </location>
</feature>
<sequence length="615" mass="66372">MFLVFQLYIALVRPIDSLISIPLHLCLAIALMILYKPLAKKYKKKWLWAIDIGFLIGLFVTVVYFIVSNERLTFRIMMVDLMTPMDLFVSFFMLLAIMEIVRRTIGLNLFIFIMIFIVYAFIGQYIGGPFRYSGMTWQQFAEMLTLSPDGIFGTPLATSLNILFYFLLFGAFFAKCGGGQVLIDMGMKLSDKTVGGPAKASVVSSSFMGMISGSAMANVSTTGVLTIPLMKKSGYTKEQSGAIEAVASTGGQIMPPIMGVGAFIMAEMIGISYVTIATAAIIPAAAYFLAIFVVVHLLAKKRKLDVQDEEIKYESEPIIPRLYQLIPIVVVVAMIFAGSSLTRAALIGVALSIVISLFSKKTRLSFLGFVAAALTGIRQAANIAIPTAAVGIMIGIVVRSGVANKLTSLIGDLGNGNLLVALLIAMLGCLLLGMALPTVAAYLISYILFVPTLISLGIPALPANMFIFYFGVVAQITPPVALAAFAAAGIAKADSWKTGWMAFSYALVAFIAPFVFVYQPEILLMGTVVDTVITTLIMCIGIIFLSGGVAGYFFKSLNNFIYRAVLVVIALLIITPETLTSAVGLVLGLAFGVYMYFQNKKDISLLNKNSQGVNY</sequence>
<keyword evidence="1" id="KW-0812">Transmembrane</keyword>
<dbReference type="EMBL" id="WJNH01000001">
    <property type="protein sequence ID" value="MRG85016.1"/>
    <property type="molecule type" value="Genomic_DNA"/>
</dbReference>
<feature type="transmembrane region" description="Helical" evidence="1">
    <location>
        <begin position="109"/>
        <end position="127"/>
    </location>
</feature>
<dbReference type="Pfam" id="PF06808">
    <property type="entry name" value="DctM"/>
    <property type="match status" value="1"/>
</dbReference>
<keyword evidence="1" id="KW-0472">Membrane</keyword>
<feature type="transmembrane region" description="Helical" evidence="1">
    <location>
        <begin position="162"/>
        <end position="183"/>
    </location>
</feature>
<feature type="domain" description="TRAP C4-dicarboxylate transport system permease DctM subunit" evidence="2">
    <location>
        <begin position="92"/>
        <end position="521"/>
    </location>
</feature>
<feature type="transmembrane region" description="Helical" evidence="1">
    <location>
        <begin position="343"/>
        <end position="359"/>
    </location>
</feature>
<organism evidence="3 4">
    <name type="scientific">Salinibacillus xinjiangensis</name>
    <dbReference type="NCBI Taxonomy" id="1229268"/>
    <lineage>
        <taxon>Bacteria</taxon>
        <taxon>Bacillati</taxon>
        <taxon>Bacillota</taxon>
        <taxon>Bacilli</taxon>
        <taxon>Bacillales</taxon>
        <taxon>Bacillaceae</taxon>
        <taxon>Salinibacillus</taxon>
    </lineage>
</organism>
<dbReference type="PANTHER" id="PTHR43849">
    <property type="entry name" value="BLL3936 PROTEIN"/>
    <property type="match status" value="1"/>
</dbReference>
<evidence type="ECO:0000313" key="3">
    <source>
        <dbReference type="EMBL" id="MRG85016.1"/>
    </source>
</evidence>
<name>A0A6G1X298_9BACI</name>
<dbReference type="NCBIfam" id="TIGR02123">
    <property type="entry name" value="TRAP_fused"/>
    <property type="match status" value="1"/>
</dbReference>
<evidence type="ECO:0000313" key="4">
    <source>
        <dbReference type="Proteomes" id="UP000480185"/>
    </source>
</evidence>
<keyword evidence="1" id="KW-1133">Transmembrane helix</keyword>
<dbReference type="PANTHER" id="PTHR43849:SF2">
    <property type="entry name" value="BLL3936 PROTEIN"/>
    <property type="match status" value="1"/>
</dbReference>
<comment type="caution">
    <text evidence="3">The sequence shown here is derived from an EMBL/GenBank/DDBJ whole genome shotgun (WGS) entry which is preliminary data.</text>
</comment>
<feature type="transmembrane region" description="Helical" evidence="1">
    <location>
        <begin position="46"/>
        <end position="67"/>
    </location>
</feature>
<keyword evidence="4" id="KW-1185">Reference proteome</keyword>
<dbReference type="InterPro" id="IPR010656">
    <property type="entry name" value="DctM"/>
</dbReference>
<proteinExistence type="predicted"/>
<dbReference type="Proteomes" id="UP000480185">
    <property type="component" value="Unassembled WGS sequence"/>
</dbReference>
<feature type="transmembrane region" description="Helical" evidence="1">
    <location>
        <begin position="73"/>
        <end position="97"/>
    </location>
</feature>
<accession>A0A6G1X298</accession>
<feature type="transmembrane region" description="Helical" evidence="1">
    <location>
        <begin position="531"/>
        <end position="553"/>
    </location>
</feature>
<dbReference type="InterPro" id="IPR011853">
    <property type="entry name" value="TRAP_DctM-Dct_fused"/>
</dbReference>
<gene>
    <name evidence="3" type="ORF">GH754_01590</name>
</gene>
<evidence type="ECO:0000259" key="2">
    <source>
        <dbReference type="Pfam" id="PF06808"/>
    </source>
</evidence>
<feature type="transmembrane region" description="Helical" evidence="1">
    <location>
        <begin position="418"/>
        <end position="436"/>
    </location>
</feature>
<reference evidence="3 4" key="1">
    <citation type="submission" date="2019-11" db="EMBL/GenBank/DDBJ databases">
        <authorList>
            <person name="Li J."/>
        </authorList>
    </citation>
    <scope>NUCLEOTIDE SEQUENCE [LARGE SCALE GENOMIC DNA]</scope>
    <source>
        <strain evidence="3 4">J4</strain>
    </source>
</reference>
<feature type="transmembrane region" description="Helical" evidence="1">
    <location>
        <begin position="15"/>
        <end position="34"/>
    </location>
</feature>
<feature type="transmembrane region" description="Helical" evidence="1">
    <location>
        <begin position="280"/>
        <end position="299"/>
    </location>
</feature>
<feature type="transmembrane region" description="Helical" evidence="1">
    <location>
        <begin position="320"/>
        <end position="337"/>
    </location>
</feature>
<evidence type="ECO:0000256" key="1">
    <source>
        <dbReference type="SAM" id="Phobius"/>
    </source>
</evidence>
<dbReference type="AlphaFoldDB" id="A0A6G1X298"/>
<protein>
    <submittedName>
        <fullName evidence="3">TRAP transporter fused permease subunit</fullName>
    </submittedName>
</protein>
<feature type="transmembrane region" description="Helical" evidence="1">
    <location>
        <begin position="380"/>
        <end position="398"/>
    </location>
</feature>
<feature type="transmembrane region" description="Helical" evidence="1">
    <location>
        <begin position="500"/>
        <end position="519"/>
    </location>
</feature>
<feature type="transmembrane region" description="Helical" evidence="1">
    <location>
        <begin position="581"/>
        <end position="597"/>
    </location>
</feature>
<feature type="transmembrane region" description="Helical" evidence="1">
    <location>
        <begin position="467"/>
        <end position="488"/>
    </location>
</feature>